<evidence type="ECO:0000313" key="2">
    <source>
        <dbReference type="Proteomes" id="UP000001073"/>
    </source>
</evidence>
<protein>
    <submittedName>
        <fullName evidence="1">Potassium calcium-activated channel subfamily U member 1</fullName>
    </submittedName>
</protein>
<dbReference type="EMBL" id="ADFV01051190">
    <property type="status" value="NOT_ANNOTATED_CDS"/>
    <property type="molecule type" value="Genomic_DNA"/>
</dbReference>
<dbReference type="Proteomes" id="UP000001073">
    <property type="component" value="Chromosome 8"/>
</dbReference>
<dbReference type="GeneTree" id="ENSGT00940000161817"/>
<proteinExistence type="predicted"/>
<dbReference type="AlphaFoldDB" id="A0A2I3H9T8"/>
<sequence length="50" mass="5461">MIKKTFSNVCSIFYLIPQAMLEGLLQLSCSGIASDAGDRRSKFSAGTTFR</sequence>
<reference evidence="1" key="3">
    <citation type="submission" date="2025-09" db="UniProtKB">
        <authorList>
            <consortium name="Ensembl"/>
        </authorList>
    </citation>
    <scope>IDENTIFICATION</scope>
</reference>
<dbReference type="EMBL" id="ADFV01051193">
    <property type="status" value="NOT_ANNOTATED_CDS"/>
    <property type="molecule type" value="Genomic_DNA"/>
</dbReference>
<reference evidence="1" key="2">
    <citation type="submission" date="2025-08" db="UniProtKB">
        <authorList>
            <consortium name="Ensembl"/>
        </authorList>
    </citation>
    <scope>IDENTIFICATION</scope>
</reference>
<evidence type="ECO:0000313" key="1">
    <source>
        <dbReference type="Ensembl" id="ENSNLEP00000040398.1"/>
    </source>
</evidence>
<reference evidence="1 2" key="1">
    <citation type="submission" date="2012-10" db="EMBL/GenBank/DDBJ databases">
        <authorList>
            <consortium name="Gibbon Genome Sequencing Consortium"/>
        </authorList>
    </citation>
    <scope>NUCLEOTIDE SEQUENCE [LARGE SCALE GENOMIC DNA]</scope>
</reference>
<dbReference type="EMBL" id="ADFV01051192">
    <property type="status" value="NOT_ANNOTATED_CDS"/>
    <property type="molecule type" value="Genomic_DNA"/>
</dbReference>
<gene>
    <name evidence="1" type="primary">KCNU1</name>
</gene>
<organism evidence="1 2">
    <name type="scientific">Nomascus leucogenys</name>
    <name type="common">Northern white-cheeked gibbon</name>
    <name type="synonym">Hylobates leucogenys</name>
    <dbReference type="NCBI Taxonomy" id="61853"/>
    <lineage>
        <taxon>Eukaryota</taxon>
        <taxon>Metazoa</taxon>
        <taxon>Chordata</taxon>
        <taxon>Craniata</taxon>
        <taxon>Vertebrata</taxon>
        <taxon>Euteleostomi</taxon>
        <taxon>Mammalia</taxon>
        <taxon>Eutheria</taxon>
        <taxon>Euarchontoglires</taxon>
        <taxon>Primates</taxon>
        <taxon>Haplorrhini</taxon>
        <taxon>Catarrhini</taxon>
        <taxon>Hylobatidae</taxon>
        <taxon>Nomascus</taxon>
    </lineage>
</organism>
<dbReference type="EMBL" id="ADFV01051191">
    <property type="status" value="NOT_ANNOTATED_CDS"/>
    <property type="molecule type" value="Genomic_DNA"/>
</dbReference>
<dbReference type="Ensembl" id="ENSNLET00000056161.1">
    <property type="protein sequence ID" value="ENSNLEP00000040398.1"/>
    <property type="gene ID" value="ENSNLEG00000012134.2"/>
</dbReference>
<accession>A0A2I3H9T8</accession>
<name>A0A2I3H9T8_NOMLE</name>
<dbReference type="EMBL" id="ADFV01051194">
    <property type="status" value="NOT_ANNOTATED_CDS"/>
    <property type="molecule type" value="Genomic_DNA"/>
</dbReference>
<keyword evidence="2" id="KW-1185">Reference proteome</keyword>